<evidence type="ECO:0000259" key="1">
    <source>
        <dbReference type="PROSITE" id="PS50146"/>
    </source>
</evidence>
<organism evidence="2 3">
    <name type="scientific">Clytia hemisphaerica</name>
    <dbReference type="NCBI Taxonomy" id="252671"/>
    <lineage>
        <taxon>Eukaryota</taxon>
        <taxon>Metazoa</taxon>
        <taxon>Cnidaria</taxon>
        <taxon>Hydrozoa</taxon>
        <taxon>Hydroidolina</taxon>
        <taxon>Leptothecata</taxon>
        <taxon>Obeliida</taxon>
        <taxon>Clytiidae</taxon>
        <taxon>Clytia</taxon>
    </lineage>
</organism>
<dbReference type="AlphaFoldDB" id="A0A7M5VGA3"/>
<reference evidence="2" key="1">
    <citation type="submission" date="2021-01" db="UniProtKB">
        <authorList>
            <consortium name="EnsemblMetazoa"/>
        </authorList>
    </citation>
    <scope>IDENTIFICATION</scope>
</reference>
<dbReference type="EnsemblMetazoa" id="CLYHEMT011751.1">
    <property type="protein sequence ID" value="CLYHEMP011751.1"/>
    <property type="gene ID" value="CLYHEMG011751"/>
</dbReference>
<dbReference type="PROSITE" id="PS50146">
    <property type="entry name" value="DAGK"/>
    <property type="match status" value="1"/>
</dbReference>
<dbReference type="SMART" id="SM00046">
    <property type="entry name" value="DAGKc"/>
    <property type="match status" value="1"/>
</dbReference>
<dbReference type="Pfam" id="PF19280">
    <property type="entry name" value="CERK_C"/>
    <property type="match status" value="1"/>
</dbReference>
<dbReference type="InterPro" id="IPR045363">
    <property type="entry name" value="CERK_C"/>
</dbReference>
<dbReference type="OrthoDB" id="530923at2759"/>
<dbReference type="InterPro" id="IPR016064">
    <property type="entry name" value="NAD/diacylglycerol_kinase_sf"/>
</dbReference>
<dbReference type="Pfam" id="PF00781">
    <property type="entry name" value="DAGK_cat"/>
    <property type="match status" value="1"/>
</dbReference>
<dbReference type="PANTHER" id="PTHR12358">
    <property type="entry name" value="SPHINGOSINE KINASE"/>
    <property type="match status" value="1"/>
</dbReference>
<dbReference type="InterPro" id="IPR017438">
    <property type="entry name" value="ATP-NAD_kinase_N"/>
</dbReference>
<dbReference type="GO" id="GO:0016020">
    <property type="term" value="C:membrane"/>
    <property type="evidence" value="ECO:0007669"/>
    <property type="project" value="GOC"/>
</dbReference>
<protein>
    <recommendedName>
        <fullName evidence="1">DAGKc domain-containing protein</fullName>
    </recommendedName>
</protein>
<proteinExistence type="predicted"/>
<evidence type="ECO:0000313" key="3">
    <source>
        <dbReference type="Proteomes" id="UP000594262"/>
    </source>
</evidence>
<name>A0A7M5VGA3_9CNID</name>
<dbReference type="InterPro" id="IPR050187">
    <property type="entry name" value="Lipid_Phosphate_FormReg"/>
</dbReference>
<dbReference type="RefSeq" id="XP_066929169.1">
    <property type="nucleotide sequence ID" value="XM_067073068.1"/>
</dbReference>
<sequence length="585" mass="66879">MLSGAFYGSDAHYRTTKFTSSTINHVDKLNNVENEEVIFCSLLDTNGKEVKAYLTSKRFIWDVTFIHPTTRKPKTIHHDVELNNIIIAQYERGFHKKAPQNEIELFPTQYFSVHYCRKIKGNKLKHHHVVFQAKESEICKSWVDSIKSTIKRYTSRPEKLLVFINPVGGKKEAEKIFQSKVEPLFYLAKVNYDIVITERMNHAKDYLCEEDISSYDGVISVGGDGMFSEVMNGVLKYEEEQHQIITSSRTNKPIIMGIIPAGSTDTVIYCTTGCNDPVTAALQIVLGDELPMDVCSVWHDDDLFKYSISLMAYGYFGDIIRESEKLRWIGPKRYDFAGFKRFMVNKSYEGEVTFRSANPPQIISAQQEQCKQGCKRCSTFVDDEDTQGEWQTISGRFISVLAANISCRCAKSSTGISPHAHIGDGEIDLILVRKTTRANYLHHLIKISEKTTDNFDFSFIEVHRVKEFRFRPLNSTSITMSELENRADISPINTRKNGEKSDNGTENEKIFTIFDDRKTTLEVPDPDYIRLRTLNGSRNSLSSNSSTSSDTSVWNVDGELVEYPELHFKVHRQLIRVYARGIEDD</sequence>
<dbReference type="Proteomes" id="UP000594262">
    <property type="component" value="Unplaced"/>
</dbReference>
<dbReference type="GO" id="GO:0006672">
    <property type="term" value="P:ceramide metabolic process"/>
    <property type="evidence" value="ECO:0007669"/>
    <property type="project" value="TreeGrafter"/>
</dbReference>
<dbReference type="GeneID" id="136816752"/>
<dbReference type="GO" id="GO:0001729">
    <property type="term" value="F:ceramide kinase activity"/>
    <property type="evidence" value="ECO:0007669"/>
    <property type="project" value="TreeGrafter"/>
</dbReference>
<dbReference type="Pfam" id="PF25382">
    <property type="entry name" value="PH_CERK"/>
    <property type="match status" value="1"/>
</dbReference>
<dbReference type="Gene3D" id="3.40.50.10330">
    <property type="entry name" value="Probable inorganic polyphosphate/atp-NAD kinase, domain 1"/>
    <property type="match status" value="1"/>
</dbReference>
<dbReference type="Gene3D" id="2.60.200.40">
    <property type="match status" value="1"/>
</dbReference>
<keyword evidence="3" id="KW-1185">Reference proteome</keyword>
<feature type="domain" description="DAGKc" evidence="1">
    <location>
        <begin position="155"/>
        <end position="301"/>
    </location>
</feature>
<dbReference type="PANTHER" id="PTHR12358:SF111">
    <property type="entry name" value="CERAMIDE KINASE, ISOFORM A"/>
    <property type="match status" value="1"/>
</dbReference>
<dbReference type="SUPFAM" id="SSF111331">
    <property type="entry name" value="NAD kinase/diacylglycerol kinase-like"/>
    <property type="match status" value="1"/>
</dbReference>
<evidence type="ECO:0000313" key="2">
    <source>
        <dbReference type="EnsemblMetazoa" id="CLYHEMP011751.1"/>
    </source>
</evidence>
<dbReference type="InterPro" id="IPR001206">
    <property type="entry name" value="Diacylglycerol_kinase_cat_dom"/>
</dbReference>
<dbReference type="InterPro" id="IPR057465">
    <property type="entry name" value="CERK_PH"/>
</dbReference>
<accession>A0A7M5VGA3</accession>